<dbReference type="EMBL" id="JAAVTX010000003">
    <property type="protein sequence ID" value="NKE45409.1"/>
    <property type="molecule type" value="Genomic_DNA"/>
</dbReference>
<comment type="caution">
    <text evidence="2">The sequence shown here is derived from an EMBL/GenBank/DDBJ whole genome shotgun (WGS) entry which is preliminary data.</text>
</comment>
<gene>
    <name evidence="2" type="ORF">HB662_11535</name>
</gene>
<organism evidence="2 3">
    <name type="scientific">Falsiroseomonas frigidaquae</name>
    <dbReference type="NCBI Taxonomy" id="487318"/>
    <lineage>
        <taxon>Bacteria</taxon>
        <taxon>Pseudomonadati</taxon>
        <taxon>Pseudomonadota</taxon>
        <taxon>Alphaproteobacteria</taxon>
        <taxon>Acetobacterales</taxon>
        <taxon>Roseomonadaceae</taxon>
        <taxon>Falsiroseomonas</taxon>
    </lineage>
</organism>
<proteinExistence type="predicted"/>
<evidence type="ECO:0000313" key="3">
    <source>
        <dbReference type="Proteomes" id="UP000765160"/>
    </source>
</evidence>
<dbReference type="RefSeq" id="WP_168049853.1">
    <property type="nucleotide sequence ID" value="NZ_JAATJR010000003.1"/>
</dbReference>
<evidence type="ECO:0000259" key="1">
    <source>
        <dbReference type="Pfam" id="PF06904"/>
    </source>
</evidence>
<feature type="domain" description="Extensin-like C-terminal" evidence="1">
    <location>
        <begin position="57"/>
        <end position="229"/>
    </location>
</feature>
<accession>A0ABX1EZC1</accession>
<reference evidence="2 3" key="1">
    <citation type="submission" date="2020-03" db="EMBL/GenBank/DDBJ databases">
        <title>Roseomonas selenitidurans sp. nov. isolated from soil.</title>
        <authorList>
            <person name="Liu H."/>
        </authorList>
    </citation>
    <scope>NUCLEOTIDE SEQUENCE [LARGE SCALE GENOMIC DNA]</scope>
    <source>
        <strain evidence="2 3">JCM 15073</strain>
    </source>
</reference>
<protein>
    <submittedName>
        <fullName evidence="2">Extensin family protein</fullName>
    </submittedName>
</protein>
<dbReference type="InterPro" id="IPR009683">
    <property type="entry name" value="Extensin-like_C"/>
</dbReference>
<dbReference type="Proteomes" id="UP000765160">
    <property type="component" value="Unassembled WGS sequence"/>
</dbReference>
<evidence type="ECO:0000313" key="2">
    <source>
        <dbReference type="EMBL" id="NKE45409.1"/>
    </source>
</evidence>
<sequence>MRRFLLWVLLLGMLGGAGWYGLRYLPPEWDPREPLDLAAAPNWVTGFKLRRLAMQPQACFAALETTGRPVQRVADRASDIGCEIRNAVRLPAATPLAPSTPIATCRVAAAWALFETQVMQPAAQRHLGTEVASLRHLGTQNCRNVNHARSGRRSQHATANAIDVAGFTLRDGRQITLLRHWDSTGAEGAFLRALRDGACDWFRAVLGPDYNAAHRDHFHFDMGPWRACR</sequence>
<keyword evidence="3" id="KW-1185">Reference proteome</keyword>
<name>A0ABX1EZC1_9PROT</name>
<dbReference type="Pfam" id="PF06904">
    <property type="entry name" value="Extensin-like_C"/>
    <property type="match status" value="1"/>
</dbReference>